<reference evidence="2 3" key="1">
    <citation type="journal article" date="2020" name="Microb. Genom.">
        <title>Genetic diversity of clinical and environmental Mucorales isolates obtained from an investigation of mucormycosis cases among solid organ transplant recipients.</title>
        <authorList>
            <person name="Nguyen M.H."/>
            <person name="Kaul D."/>
            <person name="Muto C."/>
            <person name="Cheng S.J."/>
            <person name="Richter R.A."/>
            <person name="Bruno V.M."/>
            <person name="Liu G."/>
            <person name="Beyhan S."/>
            <person name="Sundermann A.J."/>
            <person name="Mounaud S."/>
            <person name="Pasculle A.W."/>
            <person name="Nierman W.C."/>
            <person name="Driscoll E."/>
            <person name="Cumbie R."/>
            <person name="Clancy C.J."/>
            <person name="Dupont C.L."/>
        </authorList>
    </citation>
    <scope>NUCLEOTIDE SEQUENCE [LARGE SCALE GENOMIC DNA]</scope>
    <source>
        <strain evidence="2 3">GL24</strain>
    </source>
</reference>
<evidence type="ECO:0000256" key="1">
    <source>
        <dbReference type="SAM" id="MobiDB-lite"/>
    </source>
</evidence>
<dbReference type="Proteomes" id="UP000740926">
    <property type="component" value="Unassembled WGS sequence"/>
</dbReference>
<accession>A0A9P6YCX7</accession>
<evidence type="ECO:0000313" key="2">
    <source>
        <dbReference type="EMBL" id="KAG1545245.1"/>
    </source>
</evidence>
<organism evidence="2 3">
    <name type="scientific">Rhizopus delemar</name>
    <dbReference type="NCBI Taxonomy" id="936053"/>
    <lineage>
        <taxon>Eukaryota</taxon>
        <taxon>Fungi</taxon>
        <taxon>Fungi incertae sedis</taxon>
        <taxon>Mucoromycota</taxon>
        <taxon>Mucoromycotina</taxon>
        <taxon>Mucoromycetes</taxon>
        <taxon>Mucorales</taxon>
        <taxon>Mucorineae</taxon>
        <taxon>Rhizopodaceae</taxon>
        <taxon>Rhizopus</taxon>
    </lineage>
</organism>
<dbReference type="EMBL" id="JAANIU010005815">
    <property type="protein sequence ID" value="KAG1545245.1"/>
    <property type="molecule type" value="Genomic_DNA"/>
</dbReference>
<sequence>MPLAVMVLQVARTQHRRQRQRHDQRHHDGGRQGHGEFTEQPPDHAAHQQDGDEHRHQRQAHRQHREADFARTAQRRPHRRHAVLHVPHDVLEHHDGVVHHEAGGDRQRHQGQVVDRETRQVHDAEGAHQGQRHHDAGDQRGRQAAQEDEGHHDHQPHGQQRQADAAEAEHRHAVAFLHLGGVVHRADAGGDAAAEQADVFRVRVRIDLRQRHFGHYGVLAEGRAAHVVVQRLAVVAEAAGAVGHHARALGGAHGHAQVGLAALAEQALATLGGVQRNHVVARLDAAPPGTGLPDRRRTG</sequence>
<comment type="caution">
    <text evidence="2">The sequence shown here is derived from an EMBL/GenBank/DDBJ whole genome shotgun (WGS) entry which is preliminary data.</text>
</comment>
<protein>
    <submittedName>
        <fullName evidence="2">Uncharacterized protein</fullName>
    </submittedName>
</protein>
<feature type="region of interest" description="Disordered" evidence="1">
    <location>
        <begin position="100"/>
        <end position="168"/>
    </location>
</feature>
<feature type="compositionally biased region" description="Basic and acidic residues" evidence="1">
    <location>
        <begin position="25"/>
        <end position="55"/>
    </location>
</feature>
<feature type="compositionally biased region" description="Basic and acidic residues" evidence="1">
    <location>
        <begin position="100"/>
        <end position="141"/>
    </location>
</feature>
<proteinExistence type="predicted"/>
<evidence type="ECO:0000313" key="3">
    <source>
        <dbReference type="Proteomes" id="UP000740926"/>
    </source>
</evidence>
<name>A0A9P6YCX7_9FUNG</name>
<keyword evidence="3" id="KW-1185">Reference proteome</keyword>
<gene>
    <name evidence="2" type="ORF">G6F50_013771</name>
</gene>
<dbReference type="AntiFam" id="ANF00088">
    <property type="entry name" value="Shadow ORF (opposite Fdh)"/>
</dbReference>
<feature type="compositionally biased region" description="Basic residues" evidence="1">
    <location>
        <begin position="13"/>
        <end position="24"/>
    </location>
</feature>
<feature type="region of interest" description="Disordered" evidence="1">
    <location>
        <begin position="12"/>
        <end position="79"/>
    </location>
</feature>
<dbReference type="AlphaFoldDB" id="A0A9P6YCX7"/>